<dbReference type="PANTHER" id="PTHR31301">
    <property type="entry name" value="LOB DOMAIN-CONTAINING PROTEIN 4-RELATED"/>
    <property type="match status" value="1"/>
</dbReference>
<comment type="similarity">
    <text evidence="1">Belongs to the LOB domain-containing protein family.</text>
</comment>
<feature type="domain" description="LOB" evidence="3">
    <location>
        <begin position="12"/>
        <end position="113"/>
    </location>
</feature>
<feature type="transmembrane region" description="Helical" evidence="2">
    <location>
        <begin position="84"/>
        <end position="115"/>
    </location>
</feature>
<organism evidence="4">
    <name type="scientific">Prunus dulcis</name>
    <name type="common">Almond</name>
    <name type="synonym">Amygdalus dulcis</name>
    <dbReference type="NCBI Taxonomy" id="3755"/>
    <lineage>
        <taxon>Eukaryota</taxon>
        <taxon>Viridiplantae</taxon>
        <taxon>Streptophyta</taxon>
        <taxon>Embryophyta</taxon>
        <taxon>Tracheophyta</taxon>
        <taxon>Spermatophyta</taxon>
        <taxon>Magnoliopsida</taxon>
        <taxon>eudicotyledons</taxon>
        <taxon>Gunneridae</taxon>
        <taxon>Pentapetalae</taxon>
        <taxon>rosids</taxon>
        <taxon>fabids</taxon>
        <taxon>Rosales</taxon>
        <taxon>Rosaceae</taxon>
        <taxon>Amygdaloideae</taxon>
        <taxon>Amygdaleae</taxon>
        <taxon>Prunus</taxon>
    </lineage>
</organism>
<accession>A0A4Y1R4G8</accession>
<name>A0A4Y1R4G8_PRUDU</name>
<dbReference type="InterPro" id="IPR004883">
    <property type="entry name" value="LOB"/>
</dbReference>
<keyword evidence="2" id="KW-0812">Transmembrane</keyword>
<dbReference type="EMBL" id="AP019299">
    <property type="protein sequence ID" value="BBG98998.1"/>
    <property type="molecule type" value="Genomic_DNA"/>
</dbReference>
<keyword evidence="2" id="KW-0472">Membrane</keyword>
<proteinExistence type="inferred from homology"/>
<keyword evidence="2" id="KW-1133">Transmembrane helix</keyword>
<evidence type="ECO:0000259" key="3">
    <source>
        <dbReference type="PROSITE" id="PS50891"/>
    </source>
</evidence>
<sequence>MENRDQGAAQNHACASCNHQRRKCDETCEMAPYFPASRYNEFQNAHKIFCVSNIQKIMAMAAPDQRQAAAESILTEGECKEKMILCVVVLAISEVSMFLVSLPHMFLVSIAAALLGSF</sequence>
<dbReference type="AlphaFoldDB" id="A0A4Y1R4G8"/>
<dbReference type="PANTHER" id="PTHR31301:SF103">
    <property type="entry name" value="LOB DOMAIN-CONTAINING PROTEIN 5-RELATED"/>
    <property type="match status" value="1"/>
</dbReference>
<protein>
    <submittedName>
        <fullName evidence="4">LOB domain-containing protein 22</fullName>
    </submittedName>
</protein>
<dbReference type="Pfam" id="PF03195">
    <property type="entry name" value="LOB"/>
    <property type="match status" value="1"/>
</dbReference>
<reference evidence="4" key="1">
    <citation type="journal article" date="2019" name="Science">
        <title>Mutation of a bHLH transcription factor allowed almond domestication.</title>
        <authorList>
            <person name="Sanchez-Perez R."/>
            <person name="Pavan S."/>
            <person name="Mazzeo R."/>
            <person name="Moldovan C."/>
            <person name="Aiese Cigliano R."/>
            <person name="Del Cueto J."/>
            <person name="Ricciardi F."/>
            <person name="Lotti C."/>
            <person name="Ricciardi L."/>
            <person name="Dicenta F."/>
            <person name="Lopez-Marques R.L."/>
            <person name="Lindberg Moller B."/>
        </authorList>
    </citation>
    <scope>NUCLEOTIDE SEQUENCE</scope>
</reference>
<evidence type="ECO:0000256" key="1">
    <source>
        <dbReference type="ARBA" id="ARBA00005474"/>
    </source>
</evidence>
<evidence type="ECO:0000313" key="4">
    <source>
        <dbReference type="EMBL" id="BBG98998.1"/>
    </source>
</evidence>
<gene>
    <name evidence="4" type="ORF">Prudu_008550</name>
</gene>
<dbReference type="PROSITE" id="PS50891">
    <property type="entry name" value="LOB"/>
    <property type="match status" value="1"/>
</dbReference>
<evidence type="ECO:0000256" key="2">
    <source>
        <dbReference type="SAM" id="Phobius"/>
    </source>
</evidence>